<organism evidence="1 2">
    <name type="scientific">Pseudocercospora fijiensis (strain CIRAD86)</name>
    <name type="common">Black leaf streak disease fungus</name>
    <name type="synonym">Mycosphaerella fijiensis</name>
    <dbReference type="NCBI Taxonomy" id="383855"/>
    <lineage>
        <taxon>Eukaryota</taxon>
        <taxon>Fungi</taxon>
        <taxon>Dikarya</taxon>
        <taxon>Ascomycota</taxon>
        <taxon>Pezizomycotina</taxon>
        <taxon>Dothideomycetes</taxon>
        <taxon>Dothideomycetidae</taxon>
        <taxon>Mycosphaerellales</taxon>
        <taxon>Mycosphaerellaceae</taxon>
        <taxon>Pseudocercospora</taxon>
    </lineage>
</organism>
<dbReference type="RefSeq" id="XP_007930090.1">
    <property type="nucleotide sequence ID" value="XM_007931899.1"/>
</dbReference>
<gene>
    <name evidence="1" type="ORF">MYCFIDRAFT_177958</name>
</gene>
<dbReference type="KEGG" id="pfj:MYCFIDRAFT_177958"/>
<dbReference type="GeneID" id="19333867"/>
<sequence>MAKQGMKLSSQDSKPLSSLINARLMTCYISRKADLPLSKLCVVRARNQSGQPPAHLSKQTWALKMHDAVA</sequence>
<name>M3AQJ2_PSEFD</name>
<evidence type="ECO:0000313" key="2">
    <source>
        <dbReference type="Proteomes" id="UP000016932"/>
    </source>
</evidence>
<dbReference type="AlphaFoldDB" id="M3AQJ2"/>
<dbReference type="EMBL" id="KB446562">
    <property type="protein sequence ID" value="EME79353.1"/>
    <property type="molecule type" value="Genomic_DNA"/>
</dbReference>
<accession>M3AQJ2</accession>
<reference evidence="1 2" key="1">
    <citation type="journal article" date="2012" name="PLoS Pathog.">
        <title>Diverse lifestyles and strategies of plant pathogenesis encoded in the genomes of eighteen Dothideomycetes fungi.</title>
        <authorList>
            <person name="Ohm R.A."/>
            <person name="Feau N."/>
            <person name="Henrissat B."/>
            <person name="Schoch C.L."/>
            <person name="Horwitz B.A."/>
            <person name="Barry K.W."/>
            <person name="Condon B.J."/>
            <person name="Copeland A.C."/>
            <person name="Dhillon B."/>
            <person name="Glaser F."/>
            <person name="Hesse C.N."/>
            <person name="Kosti I."/>
            <person name="LaButti K."/>
            <person name="Lindquist E.A."/>
            <person name="Lucas S."/>
            <person name="Salamov A.A."/>
            <person name="Bradshaw R.E."/>
            <person name="Ciuffetti L."/>
            <person name="Hamelin R.C."/>
            <person name="Kema G.H.J."/>
            <person name="Lawrence C."/>
            <person name="Scott J.A."/>
            <person name="Spatafora J.W."/>
            <person name="Turgeon B.G."/>
            <person name="de Wit P.J.G.M."/>
            <person name="Zhong S."/>
            <person name="Goodwin S.B."/>
            <person name="Grigoriev I.V."/>
        </authorList>
    </citation>
    <scope>NUCLEOTIDE SEQUENCE [LARGE SCALE GENOMIC DNA]</scope>
    <source>
        <strain evidence="1 2">CIRAD86</strain>
    </source>
</reference>
<dbReference type="VEuPathDB" id="FungiDB:MYCFIDRAFT_177958"/>
<protein>
    <submittedName>
        <fullName evidence="1">Uncharacterized protein</fullName>
    </submittedName>
</protein>
<dbReference type="Proteomes" id="UP000016932">
    <property type="component" value="Unassembled WGS sequence"/>
</dbReference>
<dbReference type="HOGENOM" id="CLU_2758878_0_0_1"/>
<evidence type="ECO:0000313" key="1">
    <source>
        <dbReference type="EMBL" id="EME79353.1"/>
    </source>
</evidence>
<keyword evidence="2" id="KW-1185">Reference proteome</keyword>
<proteinExistence type="predicted"/>